<evidence type="ECO:0000256" key="1">
    <source>
        <dbReference type="ARBA" id="ARBA00001974"/>
    </source>
</evidence>
<dbReference type="RefSeq" id="WP_377070672.1">
    <property type="nucleotide sequence ID" value="NZ_JBHMEC010000026.1"/>
</dbReference>
<evidence type="ECO:0000256" key="5">
    <source>
        <dbReference type="ARBA" id="ARBA00022827"/>
    </source>
</evidence>
<evidence type="ECO:0000256" key="4">
    <source>
        <dbReference type="ARBA" id="ARBA00022723"/>
    </source>
</evidence>
<keyword evidence="4" id="KW-0479">Metal-binding</keyword>
<dbReference type="InterPro" id="IPR036188">
    <property type="entry name" value="FAD/NAD-bd_sf"/>
</dbReference>
<evidence type="ECO:0000256" key="7">
    <source>
        <dbReference type="ARBA" id="ARBA00023004"/>
    </source>
</evidence>
<dbReference type="InterPro" id="IPR017900">
    <property type="entry name" value="4Fe4S_Fe_S_CS"/>
</dbReference>
<comment type="similarity">
    <text evidence="2">Belongs to the GMC oxidoreductase family.</text>
</comment>
<comment type="caution">
    <text evidence="10">The sequence shown here is derived from an EMBL/GenBank/DDBJ whole genome shotgun (WGS) entry which is preliminary data.</text>
</comment>
<dbReference type="EMBL" id="JBHMEC010000026">
    <property type="protein sequence ID" value="MFB9151104.1"/>
    <property type="molecule type" value="Genomic_DNA"/>
</dbReference>
<keyword evidence="7" id="KW-0408">Iron</keyword>
<evidence type="ECO:0000256" key="8">
    <source>
        <dbReference type="ARBA" id="ARBA00023014"/>
    </source>
</evidence>
<comment type="cofactor">
    <cofactor evidence="1">
        <name>FAD</name>
        <dbReference type="ChEBI" id="CHEBI:57692"/>
    </cofactor>
</comment>
<proteinExistence type="inferred from homology"/>
<dbReference type="Gene3D" id="3.50.50.60">
    <property type="entry name" value="FAD/NAD(P)-binding domain"/>
    <property type="match status" value="2"/>
</dbReference>
<dbReference type="InterPro" id="IPR007867">
    <property type="entry name" value="GMC_OxRtase_C"/>
</dbReference>
<dbReference type="InterPro" id="IPR017896">
    <property type="entry name" value="4Fe4S_Fe-S-bd"/>
</dbReference>
<dbReference type="InterPro" id="IPR000172">
    <property type="entry name" value="GMC_OxRdtase_N"/>
</dbReference>
<dbReference type="Pfam" id="PF05199">
    <property type="entry name" value="GMC_oxred_C"/>
    <property type="match status" value="1"/>
</dbReference>
<evidence type="ECO:0000256" key="6">
    <source>
        <dbReference type="ARBA" id="ARBA00023002"/>
    </source>
</evidence>
<keyword evidence="11" id="KW-1185">Reference proteome</keyword>
<dbReference type="SUPFAM" id="SSF51905">
    <property type="entry name" value="FAD/NAD(P)-binding domain"/>
    <property type="match status" value="1"/>
</dbReference>
<reference evidence="10 11" key="1">
    <citation type="submission" date="2024-09" db="EMBL/GenBank/DDBJ databases">
        <authorList>
            <person name="Sun Q."/>
            <person name="Mori K."/>
        </authorList>
    </citation>
    <scope>NUCLEOTIDE SEQUENCE [LARGE SCALE GENOMIC DNA]</scope>
    <source>
        <strain evidence="10 11">CECT 9424</strain>
    </source>
</reference>
<organism evidence="10 11">
    <name type="scientific">Roseovarius ramblicola</name>
    <dbReference type="NCBI Taxonomy" id="2022336"/>
    <lineage>
        <taxon>Bacteria</taxon>
        <taxon>Pseudomonadati</taxon>
        <taxon>Pseudomonadota</taxon>
        <taxon>Alphaproteobacteria</taxon>
        <taxon>Rhodobacterales</taxon>
        <taxon>Roseobacteraceae</taxon>
        <taxon>Roseovarius</taxon>
    </lineage>
</organism>
<evidence type="ECO:0000313" key="10">
    <source>
        <dbReference type="EMBL" id="MFB9151104.1"/>
    </source>
</evidence>
<evidence type="ECO:0000259" key="9">
    <source>
        <dbReference type="PROSITE" id="PS51379"/>
    </source>
</evidence>
<dbReference type="PROSITE" id="PS51379">
    <property type="entry name" value="4FE4S_FER_2"/>
    <property type="match status" value="1"/>
</dbReference>
<keyword evidence="8" id="KW-0411">Iron-sulfur</keyword>
<gene>
    <name evidence="10" type="ORF">ACFFU4_15240</name>
</gene>
<dbReference type="PANTHER" id="PTHR42784">
    <property type="entry name" value="PYRANOSE 2-OXIDASE"/>
    <property type="match status" value="1"/>
</dbReference>
<keyword evidence="5" id="KW-0274">FAD</keyword>
<name>A0ABV5I4B1_9RHOB</name>
<feature type="domain" description="4Fe-4S ferredoxin-type" evidence="9">
    <location>
        <begin position="209"/>
        <end position="238"/>
    </location>
</feature>
<dbReference type="Proteomes" id="UP001589670">
    <property type="component" value="Unassembled WGS sequence"/>
</dbReference>
<dbReference type="Pfam" id="PF13450">
    <property type="entry name" value="NAD_binding_8"/>
    <property type="match status" value="1"/>
</dbReference>
<dbReference type="PANTHER" id="PTHR42784:SF1">
    <property type="entry name" value="PYRANOSE 2-OXIDASE"/>
    <property type="match status" value="1"/>
</dbReference>
<sequence>MRADAVIVGSGAGGAASAWALTRAGLHVLLLEAGPRFVPARDYPLDTSDWERRPFPAPKGSRARIRYGDLGGLDPGDASLQSWNAVEGRTPLPARRVPSRSGYAHVLGVGGSTLHYVGEAHRLHPESFSQARDHGAGADWPLSYGDLEPFYAQAEALIGVAGPVEAGARWRSAPYPQPAHPLSPAARRLAEVGARIGLPFVANARAALSRPRDDRPACNYCGQCSRGCPIGDKGSADVSFLRQAEATGNLTLIPEARVTRIEMARTGGVAAVHYHRAGAAHRQETPVLILAAGAVQTPRLLLASGGADLPEGVANGSGEVGRNFMETLSWHSTALLPGLADSHMGLPADAVCWAENAPGAVPGAVGGCRYTSAVHETGLTGPAAYATRLLPGHGTALKSRLREAFGSAITVGATGAVLPDARSRITLSTEESDADGLPLPVIHSVLTRNSLVILHHMARKARSLLRETGAGAPVEEFGSWDRFTATHVFGTARMGRDSAASVTDAWGRSHDHPNLWIADASLFPGTGGGEAPSLTIHALALRQAMRIAG</sequence>
<evidence type="ECO:0000313" key="11">
    <source>
        <dbReference type="Proteomes" id="UP001589670"/>
    </source>
</evidence>
<dbReference type="InterPro" id="IPR051473">
    <property type="entry name" value="P2Ox-like"/>
</dbReference>
<keyword evidence="6" id="KW-0560">Oxidoreductase</keyword>
<dbReference type="PROSITE" id="PS00198">
    <property type="entry name" value="4FE4S_FER_1"/>
    <property type="match status" value="1"/>
</dbReference>
<evidence type="ECO:0000256" key="3">
    <source>
        <dbReference type="ARBA" id="ARBA00022630"/>
    </source>
</evidence>
<protein>
    <submittedName>
        <fullName evidence="10">GMC family oxidoreductase</fullName>
    </submittedName>
</protein>
<dbReference type="Pfam" id="PF00732">
    <property type="entry name" value="GMC_oxred_N"/>
    <property type="match status" value="1"/>
</dbReference>
<evidence type="ECO:0000256" key="2">
    <source>
        <dbReference type="ARBA" id="ARBA00010790"/>
    </source>
</evidence>
<keyword evidence="3" id="KW-0285">Flavoprotein</keyword>
<accession>A0ABV5I4B1</accession>